<organism evidence="9 10">
    <name type="scientific">Staphylococcus pettenkoferi</name>
    <dbReference type="NCBI Taxonomy" id="170573"/>
    <lineage>
        <taxon>Bacteria</taxon>
        <taxon>Bacillati</taxon>
        <taxon>Bacillota</taxon>
        <taxon>Bacilli</taxon>
        <taxon>Bacillales</taxon>
        <taxon>Staphylococcaceae</taxon>
        <taxon>Staphylococcus</taxon>
    </lineage>
</organism>
<protein>
    <submittedName>
        <fullName evidence="9">Lactate dehydrogenase</fullName>
    </submittedName>
</protein>
<dbReference type="InterPro" id="IPR036291">
    <property type="entry name" value="NAD(P)-bd_dom_sf"/>
</dbReference>
<dbReference type="PANTHER" id="PTHR43128:SF16">
    <property type="entry name" value="L-LACTATE DEHYDROGENASE"/>
    <property type="match status" value="1"/>
</dbReference>
<evidence type="ECO:0000313" key="9">
    <source>
        <dbReference type="EMBL" id="PMC20752.1"/>
    </source>
</evidence>
<feature type="domain" description="Lactate/malate dehydrogenase C-terminal" evidence="8">
    <location>
        <begin position="145"/>
        <end position="311"/>
    </location>
</feature>
<dbReference type="Pfam" id="PF02866">
    <property type="entry name" value="Ldh_1_C"/>
    <property type="match status" value="1"/>
</dbReference>
<dbReference type="InterPro" id="IPR001557">
    <property type="entry name" value="L-lactate/malate_DH"/>
</dbReference>
<keyword evidence="2 6" id="KW-0560">Oxidoreductase</keyword>
<dbReference type="InterPro" id="IPR001236">
    <property type="entry name" value="Lactate/malate_DH_N"/>
</dbReference>
<dbReference type="EMBL" id="PNGG01000001">
    <property type="protein sequence ID" value="PMC20752.1"/>
    <property type="molecule type" value="Genomic_DNA"/>
</dbReference>
<evidence type="ECO:0000313" key="10">
    <source>
        <dbReference type="Proteomes" id="UP000235748"/>
    </source>
</evidence>
<proteinExistence type="inferred from homology"/>
<dbReference type="SUPFAM" id="SSF51735">
    <property type="entry name" value="NAD(P)-binding Rossmann-fold domains"/>
    <property type="match status" value="1"/>
</dbReference>
<dbReference type="RefSeq" id="WP_070503368.1">
    <property type="nucleotide sequence ID" value="NZ_JAASJD010000002.1"/>
</dbReference>
<dbReference type="Gene3D" id="3.40.50.720">
    <property type="entry name" value="NAD(P)-binding Rossmann-like Domain"/>
    <property type="match status" value="1"/>
</dbReference>
<dbReference type="Gene3D" id="3.90.110.10">
    <property type="entry name" value="Lactate dehydrogenase/glycoside hydrolase, family 4, C-terminal"/>
    <property type="match status" value="1"/>
</dbReference>
<gene>
    <name evidence="9" type="ORF">CJ235_03480</name>
</gene>
<dbReference type="PANTHER" id="PTHR43128">
    <property type="entry name" value="L-2-HYDROXYCARBOXYLATE DEHYDROGENASE (NAD(P)(+))"/>
    <property type="match status" value="1"/>
</dbReference>
<dbReference type="STRING" id="170573.GCA_001076995_02253"/>
<evidence type="ECO:0000256" key="6">
    <source>
        <dbReference type="RuleBase" id="RU003369"/>
    </source>
</evidence>
<dbReference type="GO" id="GO:0004459">
    <property type="term" value="F:L-lactate dehydrogenase (NAD+) activity"/>
    <property type="evidence" value="ECO:0007669"/>
    <property type="project" value="TreeGrafter"/>
</dbReference>
<comment type="caution">
    <text evidence="9">The sequence shown here is derived from an EMBL/GenBank/DDBJ whole genome shotgun (WGS) entry which is preliminary data.</text>
</comment>
<dbReference type="SUPFAM" id="SSF56327">
    <property type="entry name" value="LDH C-terminal domain-like"/>
    <property type="match status" value="1"/>
</dbReference>
<dbReference type="Pfam" id="PF00056">
    <property type="entry name" value="Ldh_1_N"/>
    <property type="match status" value="1"/>
</dbReference>
<accession>A0A2N6QM64</accession>
<dbReference type="PIRSF" id="PIRSF000102">
    <property type="entry name" value="Lac_mal_DH"/>
    <property type="match status" value="1"/>
</dbReference>
<dbReference type="Proteomes" id="UP000235748">
    <property type="component" value="Unassembled WGS sequence"/>
</dbReference>
<evidence type="ECO:0000256" key="5">
    <source>
        <dbReference type="PIRSR" id="PIRSR000102-3"/>
    </source>
</evidence>
<dbReference type="InterPro" id="IPR015955">
    <property type="entry name" value="Lactate_DH/Glyco_Ohase_4_C"/>
</dbReference>
<dbReference type="GO" id="GO:0006089">
    <property type="term" value="P:lactate metabolic process"/>
    <property type="evidence" value="ECO:0007669"/>
    <property type="project" value="TreeGrafter"/>
</dbReference>
<dbReference type="AlphaFoldDB" id="A0A2N6QM64"/>
<feature type="domain" description="Lactate/malate dehydrogenase N-terminal" evidence="7">
    <location>
        <begin position="1"/>
        <end position="142"/>
    </location>
</feature>
<comment type="similarity">
    <text evidence="1">Belongs to the LDH/MDH superfamily. LDH family.</text>
</comment>
<feature type="binding site" evidence="5">
    <location>
        <position position="95"/>
    </location>
    <ligand>
        <name>NAD(+)</name>
        <dbReference type="ChEBI" id="CHEBI:57540"/>
    </ligand>
</feature>
<feature type="binding site" evidence="5">
    <location>
        <begin position="7"/>
        <end position="12"/>
    </location>
    <ligand>
        <name>NAD(+)</name>
        <dbReference type="ChEBI" id="CHEBI:57540"/>
    </ligand>
</feature>
<evidence type="ECO:0000256" key="3">
    <source>
        <dbReference type="ARBA" id="ARBA00023027"/>
    </source>
</evidence>
<reference evidence="9 10" key="1">
    <citation type="submission" date="2017-09" db="EMBL/GenBank/DDBJ databases">
        <title>Bacterial strain isolated from the female urinary microbiota.</title>
        <authorList>
            <person name="Thomas-White K."/>
            <person name="Kumar N."/>
            <person name="Forster S."/>
            <person name="Putonti C."/>
            <person name="Lawley T."/>
            <person name="Wolfe A.J."/>
        </authorList>
    </citation>
    <scope>NUCLEOTIDE SEQUENCE [LARGE SCALE GENOMIC DNA]</scope>
    <source>
        <strain evidence="9 10">UMB0834</strain>
    </source>
</reference>
<dbReference type="InterPro" id="IPR022383">
    <property type="entry name" value="Lactate/malate_DH_C"/>
</dbReference>
<sequence length="313" mass="34729">MKLGLIGIGHVGSQILTDIQYENLFSEITVIDSNENLAYGEALDHVHMQGLENVNHIDIHRGDYADLQDADVIVISASAPMDPNMPDRVALTKDNASLVTDIMQRIAQVTQSALVIFITNPVDAMTYLAQDHVDYPKEKIMGTGTLLESARFRTLIAQHYQIDPKSVNAFVIGEHGKNAVPVWSKVTIFGMPIAEYEKLANVEPIDQQAITDQVDKVAFDVLKNKGWTSSTVSRATTSLIRHLLLNERSILPITAPLHGEYDLNHCAMSLPTLVDKNGIVERYAIELNEDETRRVKDASDYIQSAIQLGQENL</sequence>
<feature type="binding site" evidence="5">
    <location>
        <position position="32"/>
    </location>
    <ligand>
        <name>NAD(+)</name>
        <dbReference type="ChEBI" id="CHEBI:57540"/>
    </ligand>
</feature>
<name>A0A2N6QM64_9STAP</name>
<evidence type="ECO:0000259" key="7">
    <source>
        <dbReference type="Pfam" id="PF00056"/>
    </source>
</evidence>
<feature type="active site" description="Proton acceptor" evidence="4">
    <location>
        <position position="175"/>
    </location>
</feature>
<evidence type="ECO:0000256" key="1">
    <source>
        <dbReference type="ARBA" id="ARBA00006054"/>
    </source>
</evidence>
<keyword evidence="3 5" id="KW-0520">NAD</keyword>
<evidence type="ECO:0000256" key="2">
    <source>
        <dbReference type="ARBA" id="ARBA00023002"/>
    </source>
</evidence>
<evidence type="ECO:0000259" key="8">
    <source>
        <dbReference type="Pfam" id="PF02866"/>
    </source>
</evidence>
<dbReference type="PRINTS" id="PR00086">
    <property type="entry name" value="LLDHDRGNASE"/>
</dbReference>
<feature type="binding site" evidence="5">
    <location>
        <begin position="118"/>
        <end position="120"/>
    </location>
    <ligand>
        <name>NAD(+)</name>
        <dbReference type="ChEBI" id="CHEBI:57540"/>
    </ligand>
</feature>
<evidence type="ECO:0000256" key="4">
    <source>
        <dbReference type="PIRSR" id="PIRSR000102-1"/>
    </source>
</evidence>